<dbReference type="InterPro" id="IPR053377">
    <property type="entry name" value="Iron_uptake_EfeM/EfeO"/>
</dbReference>
<dbReference type="GO" id="GO:0030313">
    <property type="term" value="C:cell envelope"/>
    <property type="evidence" value="ECO:0007669"/>
    <property type="project" value="UniProtKB-SubCell"/>
</dbReference>
<protein>
    <recommendedName>
        <fullName evidence="5">Imelysin-like domain-containing protein</fullName>
    </recommendedName>
</protein>
<keyword evidence="3 4" id="KW-0732">Signal</keyword>
<evidence type="ECO:0000259" key="5">
    <source>
        <dbReference type="Pfam" id="PF09375"/>
    </source>
</evidence>
<feature type="chain" id="PRO_5002945315" description="Imelysin-like domain-containing protein" evidence="4">
    <location>
        <begin position="31"/>
        <end position="280"/>
    </location>
</feature>
<dbReference type="PANTHER" id="PTHR39192:SF1">
    <property type="entry name" value="IRON UPTAKE SYSTEM COMPONENT EFEO"/>
    <property type="match status" value="1"/>
</dbReference>
<gene>
    <name evidence="6" type="ORF">OINT_2000952</name>
</gene>
<evidence type="ECO:0000256" key="1">
    <source>
        <dbReference type="ARBA" id="ARBA00004196"/>
    </source>
</evidence>
<reference evidence="6 7" key="1">
    <citation type="submission" date="2009-05" db="EMBL/GenBank/DDBJ databases">
        <authorList>
            <person name="Setubal J.C."/>
            <person name="Boyle S."/>
            <person name="Crasta O.R."/>
            <person name="Gillespie J.J."/>
            <person name="Kenyon R.W."/>
            <person name="Lu J."/>
            <person name="Mane S."/>
            <person name="Nagrani S."/>
            <person name="Shallom J.M."/>
            <person name="Shallom S."/>
            <person name="Shukla M."/>
            <person name="Snyder E.E."/>
            <person name="Sobral B.W."/>
            <person name="Wattam A.R."/>
            <person name="Will R."/>
            <person name="Williams K."/>
            <person name="Yoo H."/>
            <person name="Munk C."/>
            <person name="Tapia R."/>
            <person name="Green L."/>
            <person name="Rogers Y."/>
            <person name="Detter J.C."/>
            <person name="Bruce D."/>
            <person name="Brettin T.S."/>
            <person name="Tsolis R."/>
        </authorList>
    </citation>
    <scope>NUCLEOTIDE SEQUENCE [LARGE SCALE GENOMIC DNA]</scope>
    <source>
        <strain evidence="6 7">LMG 3301</strain>
    </source>
</reference>
<feature type="signal peptide" evidence="4">
    <location>
        <begin position="1"/>
        <end position="30"/>
    </location>
</feature>
<comment type="caution">
    <text evidence="6">The sequence shown here is derived from an EMBL/GenBank/DDBJ whole genome shotgun (WGS) entry which is preliminary data.</text>
</comment>
<dbReference type="PANTHER" id="PTHR39192">
    <property type="entry name" value="IRON UPTAKE SYSTEM COMPONENT EFEO"/>
    <property type="match status" value="1"/>
</dbReference>
<comment type="similarity">
    <text evidence="2">Belongs to the EfeM/EfeO family.</text>
</comment>
<name>C4WML2_9HYPH</name>
<evidence type="ECO:0000256" key="3">
    <source>
        <dbReference type="ARBA" id="ARBA00022729"/>
    </source>
</evidence>
<dbReference type="EMBL" id="ACQA01000002">
    <property type="protein sequence ID" value="EEQ93777.1"/>
    <property type="molecule type" value="Genomic_DNA"/>
</dbReference>
<accession>C4WML2</accession>
<organism evidence="6 7">
    <name type="scientific">Brucella intermedia LMG 3301</name>
    <dbReference type="NCBI Taxonomy" id="641118"/>
    <lineage>
        <taxon>Bacteria</taxon>
        <taxon>Pseudomonadati</taxon>
        <taxon>Pseudomonadota</taxon>
        <taxon>Alphaproteobacteria</taxon>
        <taxon>Hyphomicrobiales</taxon>
        <taxon>Brucellaceae</taxon>
        <taxon>Brucella/Ochrobactrum group</taxon>
        <taxon>Brucella</taxon>
    </lineage>
</organism>
<dbReference type="InterPro" id="IPR018976">
    <property type="entry name" value="Imelysin-like"/>
</dbReference>
<dbReference type="CDD" id="cd14656">
    <property type="entry name" value="Imelysin-like_EfeO"/>
    <property type="match status" value="1"/>
</dbReference>
<dbReference type="Proteomes" id="UP000004386">
    <property type="component" value="Unassembled WGS sequence"/>
</dbReference>
<proteinExistence type="inferred from homology"/>
<comment type="subcellular location">
    <subcellularLocation>
        <location evidence="1">Cell envelope</location>
    </subcellularLocation>
</comment>
<dbReference type="InterPro" id="IPR038352">
    <property type="entry name" value="Imelysin_sf"/>
</dbReference>
<evidence type="ECO:0000256" key="4">
    <source>
        <dbReference type="SAM" id="SignalP"/>
    </source>
</evidence>
<sequence length="280" mass="30936">MERQNMKYRLPLLASACAVALTLSFGAAKAEVSPLDLVQPIADYKVYVQENLDVLVKDTKAFTDAVKAGDLEKAKALYPSTRVSYEKIEPIAELFADLDASIDSRADDHENGEKSEDFTGFHRIEYGLFAQNSTEDLAPIADKLYADVLELQKRVKDLTVPPEKVVGGAAALLEEVAATKISGEEDRYSHTDLWDFKANVDGAQKIVELFKPLLEKENPDLVKKVEINFKTVDDILAKYKKGDGYESYDKLSEDDRKALAGPVTTLAEDLSTLRGTLGLN</sequence>
<dbReference type="InterPro" id="IPR050894">
    <property type="entry name" value="EfeM/EfeO_iron_uptake"/>
</dbReference>
<evidence type="ECO:0000313" key="6">
    <source>
        <dbReference type="EMBL" id="EEQ93777.1"/>
    </source>
</evidence>
<dbReference type="Pfam" id="PF09375">
    <property type="entry name" value="Peptidase_M75"/>
    <property type="match status" value="1"/>
</dbReference>
<dbReference type="HOGENOM" id="CLU_050342_0_1_5"/>
<dbReference type="InterPro" id="IPR034981">
    <property type="entry name" value="Imelysin-like_EfeO/Algp7"/>
</dbReference>
<dbReference type="NCBIfam" id="NF007697">
    <property type="entry name" value="PRK10378.1"/>
    <property type="match status" value="1"/>
</dbReference>
<evidence type="ECO:0000313" key="7">
    <source>
        <dbReference type="Proteomes" id="UP000004386"/>
    </source>
</evidence>
<evidence type="ECO:0000256" key="2">
    <source>
        <dbReference type="ARBA" id="ARBA00005989"/>
    </source>
</evidence>
<dbReference type="NCBIfam" id="NF041757">
    <property type="entry name" value="EfeO"/>
    <property type="match status" value="1"/>
</dbReference>
<dbReference type="AlphaFoldDB" id="C4WML2"/>
<feature type="domain" description="Imelysin-like" evidence="5">
    <location>
        <begin position="41"/>
        <end position="272"/>
    </location>
</feature>
<dbReference type="Gene3D" id="1.20.1420.20">
    <property type="entry name" value="M75 peptidase, HXXE motif"/>
    <property type="match status" value="1"/>
</dbReference>